<evidence type="ECO:0000259" key="3">
    <source>
        <dbReference type="Pfam" id="PF00881"/>
    </source>
</evidence>
<reference evidence="4 5" key="1">
    <citation type="submission" date="2018-01" db="EMBL/GenBank/DDBJ databases">
        <title>The draft genome sequence of Halioglobus japonicus S1-36.</title>
        <authorList>
            <person name="Du Z.-J."/>
            <person name="Shi M.-J."/>
        </authorList>
    </citation>
    <scope>NUCLEOTIDE SEQUENCE [LARGE SCALE GENOMIC DNA]</scope>
    <source>
        <strain evidence="4 5">S1-36</strain>
    </source>
</reference>
<dbReference type="Proteomes" id="UP000235162">
    <property type="component" value="Unassembled WGS sequence"/>
</dbReference>
<feature type="domain" description="Nitroreductase" evidence="3">
    <location>
        <begin position="15"/>
        <end position="195"/>
    </location>
</feature>
<accession>A0AAP8MGG7</accession>
<organism evidence="4 5">
    <name type="scientific">Halioglobus japonicus</name>
    <dbReference type="NCBI Taxonomy" id="930805"/>
    <lineage>
        <taxon>Bacteria</taxon>
        <taxon>Pseudomonadati</taxon>
        <taxon>Pseudomonadota</taxon>
        <taxon>Gammaproteobacteria</taxon>
        <taxon>Cellvibrionales</taxon>
        <taxon>Halieaceae</taxon>
        <taxon>Halioglobus</taxon>
    </lineage>
</organism>
<dbReference type="CDD" id="cd02062">
    <property type="entry name" value="Nitro_FMN_reductase"/>
    <property type="match status" value="1"/>
</dbReference>
<keyword evidence="2" id="KW-0560">Oxidoreductase</keyword>
<sequence>MSKLNLSADEVLMTTRAVRKRLDFDRSVEPALLRECLDIALQAPSGSNSQGWHFMLVTEQSLIDTIAAYYREAFAAYEASEAQPLKQHLDDPSMAPTQARVLNSAQYLAANLHRIPALLIPCMQGRADTPGLPASVIAGMFGSIIPATWSFMLAARERGLGTCWTTLHLNYEREIAALLGIPDEYSQVAMIPIAYTQGTHFSPAPRKALGDCLHLNKWHNNGAG</sequence>
<evidence type="ECO:0000313" key="5">
    <source>
        <dbReference type="Proteomes" id="UP000235162"/>
    </source>
</evidence>
<keyword evidence="5" id="KW-1185">Reference proteome</keyword>
<evidence type="ECO:0000256" key="2">
    <source>
        <dbReference type="ARBA" id="ARBA00023002"/>
    </source>
</evidence>
<evidence type="ECO:0000313" key="4">
    <source>
        <dbReference type="EMBL" id="PLW87305.1"/>
    </source>
</evidence>
<dbReference type="InterPro" id="IPR000415">
    <property type="entry name" value="Nitroreductase-like"/>
</dbReference>
<comment type="caution">
    <text evidence="4">The sequence shown here is derived from an EMBL/GenBank/DDBJ whole genome shotgun (WGS) entry which is preliminary data.</text>
</comment>
<name>A0AAP8MGG7_9GAMM</name>
<dbReference type="AlphaFoldDB" id="A0AAP8MGG7"/>
<comment type="similarity">
    <text evidence="1">Belongs to the nitroreductase family.</text>
</comment>
<gene>
    <name evidence="4" type="ORF">C0029_01535</name>
</gene>
<dbReference type="PANTHER" id="PTHR43673">
    <property type="entry name" value="NAD(P)H NITROREDUCTASE YDGI-RELATED"/>
    <property type="match status" value="1"/>
</dbReference>
<dbReference type="InterPro" id="IPR029479">
    <property type="entry name" value="Nitroreductase"/>
</dbReference>
<dbReference type="KEGG" id="hja:BST95_16675"/>
<dbReference type="Pfam" id="PF00881">
    <property type="entry name" value="Nitroreductase"/>
    <property type="match status" value="1"/>
</dbReference>
<evidence type="ECO:0000256" key="1">
    <source>
        <dbReference type="ARBA" id="ARBA00007118"/>
    </source>
</evidence>
<dbReference type="Gene3D" id="3.40.109.10">
    <property type="entry name" value="NADH Oxidase"/>
    <property type="match status" value="1"/>
</dbReference>
<proteinExistence type="inferred from homology"/>
<dbReference type="SUPFAM" id="SSF55469">
    <property type="entry name" value="FMN-dependent nitroreductase-like"/>
    <property type="match status" value="1"/>
</dbReference>
<dbReference type="GO" id="GO:0016491">
    <property type="term" value="F:oxidoreductase activity"/>
    <property type="evidence" value="ECO:0007669"/>
    <property type="project" value="UniProtKB-KW"/>
</dbReference>
<dbReference type="RefSeq" id="WP_084200616.1">
    <property type="nucleotide sequence ID" value="NZ_BMYL01000001.1"/>
</dbReference>
<dbReference type="EMBL" id="PKUR01000001">
    <property type="protein sequence ID" value="PLW87305.1"/>
    <property type="molecule type" value="Genomic_DNA"/>
</dbReference>
<dbReference type="PANTHER" id="PTHR43673:SF10">
    <property type="entry name" value="NADH DEHYDROGENASE_NAD(P)H NITROREDUCTASE XCC3605-RELATED"/>
    <property type="match status" value="1"/>
</dbReference>
<protein>
    <submittedName>
        <fullName evidence="4">Nitroreductase</fullName>
    </submittedName>
</protein>